<evidence type="ECO:0000313" key="1">
    <source>
        <dbReference type="EMBL" id="MDT3404583.1"/>
    </source>
</evidence>
<protein>
    <submittedName>
        <fullName evidence="1">Uncharacterized protein</fullName>
    </submittedName>
</protein>
<dbReference type="InterPro" id="IPR046525">
    <property type="entry name" value="DUF6702"/>
</dbReference>
<organism evidence="1 2">
    <name type="scientific">Mucilaginibacter terrae</name>
    <dbReference type="NCBI Taxonomy" id="1955052"/>
    <lineage>
        <taxon>Bacteria</taxon>
        <taxon>Pseudomonadati</taxon>
        <taxon>Bacteroidota</taxon>
        <taxon>Sphingobacteriia</taxon>
        <taxon>Sphingobacteriales</taxon>
        <taxon>Sphingobacteriaceae</taxon>
        <taxon>Mucilaginibacter</taxon>
    </lineage>
</organism>
<keyword evidence="2" id="KW-1185">Reference proteome</keyword>
<dbReference type="EMBL" id="JAVLVU010000001">
    <property type="protein sequence ID" value="MDT3404583.1"/>
    <property type="molecule type" value="Genomic_DNA"/>
</dbReference>
<name>A0ABU3GXU1_9SPHI</name>
<comment type="caution">
    <text evidence="1">The sequence shown here is derived from an EMBL/GenBank/DDBJ whole genome shotgun (WGS) entry which is preliminary data.</text>
</comment>
<dbReference type="Proteomes" id="UP001258315">
    <property type="component" value="Unassembled WGS sequence"/>
</dbReference>
<dbReference type="Pfam" id="PF20420">
    <property type="entry name" value="DUF6702"/>
    <property type="match status" value="1"/>
</dbReference>
<proteinExistence type="predicted"/>
<accession>A0ABU3GXU1</accession>
<sequence>MIESAMLPYLFTAFVSIFHPFYVSVTEINHNAKTQSVEISCRMFYDDLEHVLEKQNNTKLDIVKPANKEQLNRFISSYVHQHLIIKVDGKVLNPTYLGFEIQEDGAWSYLEVKGVGKAQKIEVHDDLLYTEHPEQINMIHVTVNGERKSTKLDNPSANASFSFK</sequence>
<gene>
    <name evidence="1" type="ORF">QE417_003655</name>
</gene>
<evidence type="ECO:0000313" key="2">
    <source>
        <dbReference type="Proteomes" id="UP001258315"/>
    </source>
</evidence>
<dbReference type="RefSeq" id="WP_311952012.1">
    <property type="nucleotide sequence ID" value="NZ_JAVLVU010000001.1"/>
</dbReference>
<reference evidence="2" key="1">
    <citation type="submission" date="2023-07" db="EMBL/GenBank/DDBJ databases">
        <title>Functional and genomic diversity of the sorghum phyllosphere microbiome.</title>
        <authorList>
            <person name="Shade A."/>
        </authorList>
    </citation>
    <scope>NUCLEOTIDE SEQUENCE [LARGE SCALE GENOMIC DNA]</scope>
    <source>
        <strain evidence="2">SORGH_AS_0422</strain>
    </source>
</reference>